<dbReference type="GO" id="GO:0000422">
    <property type="term" value="P:autophagy of mitochondrion"/>
    <property type="evidence" value="ECO:0007669"/>
    <property type="project" value="TreeGrafter"/>
</dbReference>
<feature type="domain" description="Autophagy protein ATG5 UblB" evidence="7">
    <location>
        <begin position="310"/>
        <end position="390"/>
    </location>
</feature>
<gene>
    <name evidence="10" type="primary">ATG5</name>
    <name evidence="10" type="ORF">H4R26_004579</name>
</gene>
<dbReference type="GO" id="GO:0034045">
    <property type="term" value="C:phagophore assembly site membrane"/>
    <property type="evidence" value="ECO:0007669"/>
    <property type="project" value="UniProtKB-SubCell"/>
</dbReference>
<dbReference type="InterPro" id="IPR048939">
    <property type="entry name" value="ATG5_UblA"/>
</dbReference>
<keyword evidence="3 5" id="KW-0832">Ubl conjugation</keyword>
<dbReference type="Gene3D" id="3.10.20.620">
    <property type="match status" value="1"/>
</dbReference>
<keyword evidence="4 5" id="KW-0072">Autophagy</keyword>
<evidence type="ECO:0000259" key="7">
    <source>
        <dbReference type="Pfam" id="PF04106"/>
    </source>
</evidence>
<dbReference type="GO" id="GO:0034727">
    <property type="term" value="P:piecemeal microautophagy of the nucleus"/>
    <property type="evidence" value="ECO:0007669"/>
    <property type="project" value="TreeGrafter"/>
</dbReference>
<dbReference type="OrthoDB" id="272162at2759"/>
<dbReference type="GO" id="GO:0019776">
    <property type="term" value="F:Atg8-family ligase activity"/>
    <property type="evidence" value="ECO:0007669"/>
    <property type="project" value="TreeGrafter"/>
</dbReference>
<dbReference type="Pfam" id="PF20638">
    <property type="entry name" value="ATG5_UblA"/>
    <property type="match status" value="1"/>
</dbReference>
<dbReference type="GO" id="GO:0005776">
    <property type="term" value="C:autophagosome"/>
    <property type="evidence" value="ECO:0007669"/>
    <property type="project" value="TreeGrafter"/>
</dbReference>
<reference evidence="10" key="1">
    <citation type="submission" date="2022-07" db="EMBL/GenBank/DDBJ databases">
        <title>Phylogenomic reconstructions and comparative analyses of Kickxellomycotina fungi.</title>
        <authorList>
            <person name="Reynolds N.K."/>
            <person name="Stajich J.E."/>
            <person name="Barry K."/>
            <person name="Grigoriev I.V."/>
            <person name="Crous P."/>
            <person name="Smith M.E."/>
        </authorList>
    </citation>
    <scope>NUCLEOTIDE SEQUENCE</scope>
    <source>
        <strain evidence="10">IMI 214461</strain>
    </source>
</reference>
<evidence type="ECO:0000256" key="5">
    <source>
        <dbReference type="RuleBase" id="RU361202"/>
    </source>
</evidence>
<feature type="region of interest" description="Disordered" evidence="6">
    <location>
        <begin position="223"/>
        <end position="291"/>
    </location>
</feature>
<evidence type="ECO:0000259" key="8">
    <source>
        <dbReference type="Pfam" id="PF20637"/>
    </source>
</evidence>
<dbReference type="AlphaFoldDB" id="A0A9W8BGW1"/>
<evidence type="ECO:0000256" key="3">
    <source>
        <dbReference type="ARBA" id="ARBA00022843"/>
    </source>
</evidence>
<dbReference type="InterPro" id="IPR048318">
    <property type="entry name" value="ATG5_UblB"/>
</dbReference>
<dbReference type="EMBL" id="JANBQF010000520">
    <property type="protein sequence ID" value="KAJ2000521.1"/>
    <property type="molecule type" value="Genomic_DNA"/>
</dbReference>
<feature type="compositionally biased region" description="Low complexity" evidence="6">
    <location>
        <begin position="223"/>
        <end position="234"/>
    </location>
</feature>
<dbReference type="GO" id="GO:0034274">
    <property type="term" value="C:Atg12-Atg5-Atg16 complex"/>
    <property type="evidence" value="ECO:0007669"/>
    <property type="project" value="TreeGrafter"/>
</dbReference>
<feature type="domain" description="Autophagy protein ATG5 alpha-helical bundle region" evidence="8">
    <location>
        <begin position="150"/>
        <end position="204"/>
    </location>
</feature>
<dbReference type="PANTHER" id="PTHR13040:SF2">
    <property type="entry name" value="AUTOPHAGY PROTEIN 5"/>
    <property type="match status" value="1"/>
</dbReference>
<dbReference type="GO" id="GO:0061908">
    <property type="term" value="C:phagophore"/>
    <property type="evidence" value="ECO:0007669"/>
    <property type="project" value="TreeGrafter"/>
</dbReference>
<protein>
    <recommendedName>
        <fullName evidence="5">Autophagy protein 5</fullName>
    </recommendedName>
</protein>
<dbReference type="Proteomes" id="UP001150907">
    <property type="component" value="Unassembled WGS sequence"/>
</dbReference>
<comment type="similarity">
    <text evidence="1 5">Belongs to the ATG5 family.</text>
</comment>
<evidence type="ECO:0000256" key="1">
    <source>
        <dbReference type="ARBA" id="ARBA00006910"/>
    </source>
</evidence>
<evidence type="ECO:0000313" key="11">
    <source>
        <dbReference type="Proteomes" id="UP001150907"/>
    </source>
</evidence>
<dbReference type="InterPro" id="IPR042526">
    <property type="entry name" value="Atg5_HR"/>
</dbReference>
<dbReference type="GO" id="GO:0006995">
    <property type="term" value="P:cellular response to nitrogen starvation"/>
    <property type="evidence" value="ECO:0007669"/>
    <property type="project" value="TreeGrafter"/>
</dbReference>
<evidence type="ECO:0000259" key="9">
    <source>
        <dbReference type="Pfam" id="PF20638"/>
    </source>
</evidence>
<keyword evidence="2 5" id="KW-1017">Isopeptide bond</keyword>
<comment type="caution">
    <text evidence="10">The sequence shown here is derived from an EMBL/GenBank/DDBJ whole genome shotgun (WGS) entry which is preliminary data.</text>
</comment>
<keyword evidence="5" id="KW-0813">Transport</keyword>
<dbReference type="InterPro" id="IPR007239">
    <property type="entry name" value="Atg5"/>
</dbReference>
<comment type="subcellular location">
    <subcellularLocation>
        <location evidence="5">Preautophagosomal structure membrane</location>
        <topology evidence="5">Peripheral membrane protein</topology>
    </subcellularLocation>
</comment>
<comment type="subunit">
    <text evidence="5">Conjugated with ATG12.</text>
</comment>
<name>A0A9W8BGW1_9FUNG</name>
<dbReference type="PANTHER" id="PTHR13040">
    <property type="entry name" value="AUTOPHAGY PROTEIN 5"/>
    <property type="match status" value="1"/>
</dbReference>
<feature type="domain" description="Autophagy protein ATG5 UblA" evidence="9">
    <location>
        <begin position="16"/>
        <end position="133"/>
    </location>
</feature>
<evidence type="ECO:0000256" key="6">
    <source>
        <dbReference type="SAM" id="MobiDB-lite"/>
    </source>
</evidence>
<organism evidence="10 11">
    <name type="scientific">Coemansia thaxteri</name>
    <dbReference type="NCBI Taxonomy" id="2663907"/>
    <lineage>
        <taxon>Eukaryota</taxon>
        <taxon>Fungi</taxon>
        <taxon>Fungi incertae sedis</taxon>
        <taxon>Zoopagomycota</taxon>
        <taxon>Kickxellomycotina</taxon>
        <taxon>Kickxellomycetes</taxon>
        <taxon>Kickxellales</taxon>
        <taxon>Kickxellaceae</taxon>
        <taxon>Coemansia</taxon>
    </lineage>
</organism>
<comment type="function">
    <text evidence="5">Involved in cytoplasm to vacuole transport (Cvt) and autophagic vesicle formation.</text>
</comment>
<dbReference type="GO" id="GO:0044233">
    <property type="term" value="C:mitochondria-associated endoplasmic reticulum membrane contact site"/>
    <property type="evidence" value="ECO:0007669"/>
    <property type="project" value="TreeGrafter"/>
</dbReference>
<proteinExistence type="inferred from homology"/>
<evidence type="ECO:0000256" key="4">
    <source>
        <dbReference type="ARBA" id="ARBA00023006"/>
    </source>
</evidence>
<keyword evidence="11" id="KW-1185">Reference proteome</keyword>
<keyword evidence="5" id="KW-0472">Membrane</keyword>
<dbReference type="Gene3D" id="1.10.246.190">
    <property type="entry name" value="Autophagy protein Apg5, helix rich domain"/>
    <property type="match status" value="1"/>
</dbReference>
<feature type="compositionally biased region" description="Low complexity" evidence="6">
    <location>
        <begin position="253"/>
        <end position="276"/>
    </location>
</feature>
<dbReference type="InterPro" id="IPR048940">
    <property type="entry name" value="ATG5_HBR"/>
</dbReference>
<dbReference type="Gene3D" id="3.10.20.90">
    <property type="entry name" value="Phosphatidylinositol 3-kinase Catalytic Subunit, Chain A, domain 1"/>
    <property type="match status" value="1"/>
</dbReference>
<dbReference type="Pfam" id="PF04106">
    <property type="entry name" value="ATG5_UblB"/>
    <property type="match status" value="1"/>
</dbReference>
<sequence>MDYREGAEQKTPLKKVWMGMIPIELQLAAADAIELLASAVLPEPFQTFYMLAPRVGYLPFISSKIRERWLDPMLALSGPRIPNEQSIKEADMWFEYKNQALKWHYPVGLLYDLLVGDVHRGDGELPWSLTLHVRKLPTAKIIAQPSTTLMRDMFMAVIKEADFIRNGSTKRVMDLTKSDQMQFLDGLETHSYEKYFSIHSIIVPPTPTQSSFAADHRALALSASPPPSLSAGSSKPRGTQQPKAIPVRFYMQTSGTQDDGGSKDGGSAAAGTANAAGNGGSGSATTSTAATNSSAGGGMLGAAKQADITQYIVSQVPIPLYRDEGSGSSADMTTVADAFKLCYEITDQSNDAFVGNCVCISHGVCVPWESPIAWLAENFFYADCFLHLVVISI</sequence>
<accession>A0A9W8BGW1</accession>
<dbReference type="InterPro" id="IPR042527">
    <property type="entry name" value="Atg5_UblA_dom_sf"/>
</dbReference>
<evidence type="ECO:0000313" key="10">
    <source>
        <dbReference type="EMBL" id="KAJ2000521.1"/>
    </source>
</evidence>
<dbReference type="Pfam" id="PF20637">
    <property type="entry name" value="ATG5_HBR"/>
    <property type="match status" value="1"/>
</dbReference>
<evidence type="ECO:0000256" key="2">
    <source>
        <dbReference type="ARBA" id="ARBA00022499"/>
    </source>
</evidence>